<protein>
    <recommendedName>
        <fullName evidence="8">Protein kinase domain-containing protein</fullName>
    </recommendedName>
</protein>
<evidence type="ECO:0000256" key="5">
    <source>
        <dbReference type="ARBA" id="ARBA00022840"/>
    </source>
</evidence>
<dbReference type="Gene3D" id="1.10.510.10">
    <property type="entry name" value="Transferase(Phosphotransferase) domain 1"/>
    <property type="match status" value="1"/>
</dbReference>
<evidence type="ECO:0000256" key="4">
    <source>
        <dbReference type="ARBA" id="ARBA00022777"/>
    </source>
</evidence>
<dbReference type="STRING" id="1157962.A0A250XQ26"/>
<dbReference type="PROSITE" id="PS50011">
    <property type="entry name" value="PROTEIN_KINASE_DOM"/>
    <property type="match status" value="1"/>
</dbReference>
<keyword evidence="10" id="KW-1185">Reference proteome</keyword>
<evidence type="ECO:0000256" key="3">
    <source>
        <dbReference type="ARBA" id="ARBA00022741"/>
    </source>
</evidence>
<feature type="domain" description="Protein kinase" evidence="8">
    <location>
        <begin position="87"/>
        <end position="445"/>
    </location>
</feature>
<feature type="binding site" evidence="6">
    <location>
        <position position="121"/>
    </location>
    <ligand>
        <name>ATP</name>
        <dbReference type="ChEBI" id="CHEBI:30616"/>
    </ligand>
</feature>
<dbReference type="EMBL" id="BEGY01000140">
    <property type="protein sequence ID" value="GAX84910.1"/>
    <property type="molecule type" value="Genomic_DNA"/>
</dbReference>
<evidence type="ECO:0000256" key="1">
    <source>
        <dbReference type="ARBA" id="ARBA00022527"/>
    </source>
</evidence>
<dbReference type="InterPro" id="IPR000719">
    <property type="entry name" value="Prot_kinase_dom"/>
</dbReference>
<dbReference type="OrthoDB" id="508192at2759"/>
<dbReference type="PANTHER" id="PTHR44329:SF289">
    <property type="entry name" value="SERINE_THREONINE-PROTEIN KINASE VIK"/>
    <property type="match status" value="1"/>
</dbReference>
<keyword evidence="1 7" id="KW-0723">Serine/threonine-protein kinase</keyword>
<comment type="caution">
    <text evidence="9">The sequence shown here is derived from an EMBL/GenBank/DDBJ whole genome shotgun (WGS) entry which is preliminary data.</text>
</comment>
<dbReference type="InterPro" id="IPR051681">
    <property type="entry name" value="Ser/Thr_Kinases-Pseudokinases"/>
</dbReference>
<keyword evidence="3 6" id="KW-0547">Nucleotide-binding</keyword>
<evidence type="ECO:0000256" key="6">
    <source>
        <dbReference type="PROSITE-ProRule" id="PRU10141"/>
    </source>
</evidence>
<gene>
    <name evidence="9" type="ORF">CEUSTIGMA_g12331.t1</name>
</gene>
<dbReference type="GO" id="GO:0005524">
    <property type="term" value="F:ATP binding"/>
    <property type="evidence" value="ECO:0007669"/>
    <property type="project" value="UniProtKB-UniRule"/>
</dbReference>
<keyword evidence="2" id="KW-0808">Transferase</keyword>
<dbReference type="InterPro" id="IPR001245">
    <property type="entry name" value="Ser-Thr/Tyr_kinase_cat_dom"/>
</dbReference>
<sequence length="469" mass="52244">MADLRNQAILSAVKTIPNGTEEKPSAEVQKQDETLIINEADVHIESPSAKSKWQKATRKITLGIAATQGFSTLRDQHGLNEIDISELNTLKKLGEGAFAVVEQCLYTPKSGAKPYQVAVKKLKPSIVSHEEDLQSFLAEIALMRKLNHNYIVDYIGIGYTDNSSQTSQRSSMFLVSELLEGGTLKHMVMNQMKEPHRDIYRHVDALRWCINIADALAYLHEVKPVVIHRDLKLENILLKGKDTATQEAKISDFGLVAFTKKKNGLKRVISSALNSSAVSNGALENEWKVKSQAYITDASTRSGKLMRKMSFKMDMSTRNKGEATMLYKPVDLPQAKGLLSGRTGTYMYMAPEMFLNNEYNEKVDVFSFGICMYELLHKYMMIFAVSVGGTADEIERYAERVAEGYRPTLNNNFPAEVLSIITDAWAQDPNQRPSMRVILERLRKVESSCVLEGLNVQGNGSGGCGCIVA</sequence>
<comment type="similarity">
    <text evidence="7">Belongs to the protein kinase superfamily.</text>
</comment>
<dbReference type="InterPro" id="IPR017441">
    <property type="entry name" value="Protein_kinase_ATP_BS"/>
</dbReference>
<reference evidence="9 10" key="1">
    <citation type="submission" date="2017-08" db="EMBL/GenBank/DDBJ databases">
        <title>Acidophilic green algal genome provides insights into adaptation to an acidic environment.</title>
        <authorList>
            <person name="Hirooka S."/>
            <person name="Hirose Y."/>
            <person name="Kanesaki Y."/>
            <person name="Higuchi S."/>
            <person name="Fujiwara T."/>
            <person name="Onuma R."/>
            <person name="Era A."/>
            <person name="Ohbayashi R."/>
            <person name="Uzuka A."/>
            <person name="Nozaki H."/>
            <person name="Yoshikawa H."/>
            <person name="Miyagishima S.Y."/>
        </authorList>
    </citation>
    <scope>NUCLEOTIDE SEQUENCE [LARGE SCALE GENOMIC DNA]</scope>
    <source>
        <strain evidence="9 10">NIES-2499</strain>
    </source>
</reference>
<evidence type="ECO:0000313" key="10">
    <source>
        <dbReference type="Proteomes" id="UP000232323"/>
    </source>
</evidence>
<dbReference type="AlphaFoldDB" id="A0A250XQ26"/>
<evidence type="ECO:0000256" key="2">
    <source>
        <dbReference type="ARBA" id="ARBA00022679"/>
    </source>
</evidence>
<dbReference type="SUPFAM" id="SSF56112">
    <property type="entry name" value="Protein kinase-like (PK-like)"/>
    <property type="match status" value="1"/>
</dbReference>
<keyword evidence="5 6" id="KW-0067">ATP-binding</keyword>
<dbReference type="PANTHER" id="PTHR44329">
    <property type="entry name" value="SERINE/THREONINE-PROTEIN KINASE TNNI3K-RELATED"/>
    <property type="match status" value="1"/>
</dbReference>
<dbReference type="PROSITE" id="PS00108">
    <property type="entry name" value="PROTEIN_KINASE_ST"/>
    <property type="match status" value="1"/>
</dbReference>
<name>A0A250XQ26_9CHLO</name>
<evidence type="ECO:0000313" key="9">
    <source>
        <dbReference type="EMBL" id="GAX84910.1"/>
    </source>
</evidence>
<accession>A0A250XQ26</accession>
<evidence type="ECO:0000256" key="7">
    <source>
        <dbReference type="RuleBase" id="RU000304"/>
    </source>
</evidence>
<proteinExistence type="inferred from homology"/>
<keyword evidence="4" id="KW-0418">Kinase</keyword>
<dbReference type="Proteomes" id="UP000232323">
    <property type="component" value="Unassembled WGS sequence"/>
</dbReference>
<dbReference type="PROSITE" id="PS00107">
    <property type="entry name" value="PROTEIN_KINASE_ATP"/>
    <property type="match status" value="1"/>
</dbReference>
<dbReference type="Pfam" id="PF07714">
    <property type="entry name" value="PK_Tyr_Ser-Thr"/>
    <property type="match status" value="2"/>
</dbReference>
<evidence type="ECO:0000259" key="8">
    <source>
        <dbReference type="PROSITE" id="PS50011"/>
    </source>
</evidence>
<dbReference type="InterPro" id="IPR008271">
    <property type="entry name" value="Ser/Thr_kinase_AS"/>
</dbReference>
<dbReference type="GO" id="GO:0004674">
    <property type="term" value="F:protein serine/threonine kinase activity"/>
    <property type="evidence" value="ECO:0007669"/>
    <property type="project" value="UniProtKB-KW"/>
</dbReference>
<dbReference type="Gene3D" id="3.30.200.20">
    <property type="entry name" value="Phosphorylase Kinase, domain 1"/>
    <property type="match status" value="1"/>
</dbReference>
<dbReference type="InterPro" id="IPR011009">
    <property type="entry name" value="Kinase-like_dom_sf"/>
</dbReference>
<dbReference type="SMART" id="SM00220">
    <property type="entry name" value="S_TKc"/>
    <property type="match status" value="1"/>
</dbReference>
<organism evidence="9 10">
    <name type="scientific">Chlamydomonas eustigma</name>
    <dbReference type="NCBI Taxonomy" id="1157962"/>
    <lineage>
        <taxon>Eukaryota</taxon>
        <taxon>Viridiplantae</taxon>
        <taxon>Chlorophyta</taxon>
        <taxon>core chlorophytes</taxon>
        <taxon>Chlorophyceae</taxon>
        <taxon>CS clade</taxon>
        <taxon>Chlamydomonadales</taxon>
        <taxon>Chlamydomonadaceae</taxon>
        <taxon>Chlamydomonas</taxon>
    </lineage>
</organism>